<dbReference type="Proteomes" id="UP000075883">
    <property type="component" value="Unassembled WGS sequence"/>
</dbReference>
<dbReference type="GO" id="GO:0010557">
    <property type="term" value="P:positive regulation of macromolecule biosynthetic process"/>
    <property type="evidence" value="ECO:0007669"/>
    <property type="project" value="UniProtKB-ARBA"/>
</dbReference>
<proteinExistence type="predicted"/>
<dbReference type="GO" id="GO:0000981">
    <property type="term" value="F:DNA-binding transcription factor activity, RNA polymerase II-specific"/>
    <property type="evidence" value="ECO:0007669"/>
    <property type="project" value="TreeGrafter"/>
</dbReference>
<dbReference type="InterPro" id="IPR000014">
    <property type="entry name" value="PAS"/>
</dbReference>
<dbReference type="Gene3D" id="3.30.450.20">
    <property type="entry name" value="PAS domain"/>
    <property type="match status" value="1"/>
</dbReference>
<feature type="compositionally biased region" description="Basic and acidic residues" evidence="5">
    <location>
        <begin position="226"/>
        <end position="240"/>
    </location>
</feature>
<keyword evidence="2" id="KW-0805">Transcription regulation</keyword>
<organism evidence="6 7">
    <name type="scientific">Anopheles culicifacies</name>
    <dbReference type="NCBI Taxonomy" id="139723"/>
    <lineage>
        <taxon>Eukaryota</taxon>
        <taxon>Metazoa</taxon>
        <taxon>Ecdysozoa</taxon>
        <taxon>Arthropoda</taxon>
        <taxon>Hexapoda</taxon>
        <taxon>Insecta</taxon>
        <taxon>Pterygota</taxon>
        <taxon>Neoptera</taxon>
        <taxon>Endopterygota</taxon>
        <taxon>Diptera</taxon>
        <taxon>Nematocera</taxon>
        <taxon>Culicoidea</taxon>
        <taxon>Culicidae</taxon>
        <taxon>Anophelinae</taxon>
        <taxon>Anopheles</taxon>
        <taxon>culicifacies species complex</taxon>
    </lineage>
</organism>
<evidence type="ECO:0000256" key="4">
    <source>
        <dbReference type="ARBA" id="ARBA00023242"/>
    </source>
</evidence>
<dbReference type="SUPFAM" id="SSF55785">
    <property type="entry name" value="PYP-like sensor domain (PAS domain)"/>
    <property type="match status" value="1"/>
</dbReference>
<evidence type="ECO:0000256" key="2">
    <source>
        <dbReference type="ARBA" id="ARBA00023015"/>
    </source>
</evidence>
<comment type="subcellular location">
    <subcellularLocation>
        <location evidence="1">Nucleus</location>
    </subcellularLocation>
</comment>
<name>A0A182MHD5_9DIPT</name>
<keyword evidence="7" id="KW-1185">Reference proteome</keyword>
<protein>
    <recommendedName>
        <fullName evidence="8">PAS domain-containing protein</fullName>
    </recommendedName>
</protein>
<evidence type="ECO:0000313" key="6">
    <source>
        <dbReference type="EnsemblMetazoa" id="ACUA018314-PA"/>
    </source>
</evidence>
<reference evidence="6" key="2">
    <citation type="submission" date="2020-05" db="UniProtKB">
        <authorList>
            <consortium name="EnsemblMetazoa"/>
        </authorList>
    </citation>
    <scope>IDENTIFICATION</scope>
    <source>
        <strain evidence="6">A-37</strain>
    </source>
</reference>
<dbReference type="AlphaFoldDB" id="A0A182MHD5"/>
<dbReference type="CDD" id="cd00130">
    <property type="entry name" value="PAS"/>
    <property type="match status" value="1"/>
</dbReference>
<dbReference type="GO" id="GO:0000977">
    <property type="term" value="F:RNA polymerase II transcription regulatory region sequence-specific DNA binding"/>
    <property type="evidence" value="ECO:0007669"/>
    <property type="project" value="TreeGrafter"/>
</dbReference>
<dbReference type="InterPro" id="IPR035965">
    <property type="entry name" value="PAS-like_dom_sf"/>
</dbReference>
<dbReference type="Pfam" id="PF14598">
    <property type="entry name" value="PAS_11"/>
    <property type="match status" value="1"/>
</dbReference>
<dbReference type="STRING" id="139723.A0A182MHD5"/>
<dbReference type="EMBL" id="AXCM01005226">
    <property type="status" value="NOT_ANNOTATED_CDS"/>
    <property type="molecule type" value="Genomic_DNA"/>
</dbReference>
<dbReference type="VEuPathDB" id="VectorBase:ACUA018314"/>
<reference evidence="7" key="1">
    <citation type="submission" date="2013-09" db="EMBL/GenBank/DDBJ databases">
        <title>The Genome Sequence of Anopheles culicifacies species A.</title>
        <authorList>
            <consortium name="The Broad Institute Genomics Platform"/>
            <person name="Neafsey D.E."/>
            <person name="Besansky N."/>
            <person name="Howell P."/>
            <person name="Walton C."/>
            <person name="Young S.K."/>
            <person name="Zeng Q."/>
            <person name="Gargeya S."/>
            <person name="Fitzgerald M."/>
            <person name="Haas B."/>
            <person name="Abouelleil A."/>
            <person name="Allen A.W."/>
            <person name="Alvarado L."/>
            <person name="Arachchi H.M."/>
            <person name="Berlin A.M."/>
            <person name="Chapman S.B."/>
            <person name="Gainer-Dewar J."/>
            <person name="Goldberg J."/>
            <person name="Griggs A."/>
            <person name="Gujja S."/>
            <person name="Hansen M."/>
            <person name="Howarth C."/>
            <person name="Imamovic A."/>
            <person name="Ireland A."/>
            <person name="Larimer J."/>
            <person name="McCowan C."/>
            <person name="Murphy C."/>
            <person name="Pearson M."/>
            <person name="Poon T.W."/>
            <person name="Priest M."/>
            <person name="Roberts A."/>
            <person name="Saif S."/>
            <person name="Shea T."/>
            <person name="Sisk P."/>
            <person name="Sykes S."/>
            <person name="Wortman J."/>
            <person name="Nusbaum C."/>
            <person name="Birren B."/>
        </authorList>
    </citation>
    <scope>NUCLEOTIDE SEQUENCE [LARGE SCALE GENOMIC DNA]</scope>
    <source>
        <strain evidence="7">A-37</strain>
    </source>
</reference>
<evidence type="ECO:0000256" key="1">
    <source>
        <dbReference type="ARBA" id="ARBA00004123"/>
    </source>
</evidence>
<keyword evidence="4" id="KW-0539">Nucleus</keyword>
<evidence type="ECO:0000256" key="3">
    <source>
        <dbReference type="ARBA" id="ARBA00023163"/>
    </source>
</evidence>
<keyword evidence="3" id="KW-0804">Transcription</keyword>
<evidence type="ECO:0000313" key="7">
    <source>
        <dbReference type="Proteomes" id="UP000075883"/>
    </source>
</evidence>
<dbReference type="GO" id="GO:0005634">
    <property type="term" value="C:nucleus"/>
    <property type="evidence" value="ECO:0007669"/>
    <property type="project" value="UniProtKB-SubCell"/>
</dbReference>
<evidence type="ECO:0008006" key="8">
    <source>
        <dbReference type="Google" id="ProtNLM"/>
    </source>
</evidence>
<dbReference type="PANTHER" id="PTHR23043">
    <property type="entry name" value="HYPOXIA-INDUCIBLE FACTOR 1 ALPHA"/>
    <property type="match status" value="1"/>
</dbReference>
<sequence length="263" mass="30380">MQQSVKRGRIAYDLRYRIWRKLTLTSTERYQHRNQYNSITLTNRFITFPPAISIPNMRRGGEFHLGYSRSELQGVSWYQLLHWESTREAQSKHRLITQSEQDRSCILLVRMQRRQSDFLWVHVVLQVRDGQDSNQQSVIVCTNQVLSLVHRFAAPSIYVDDPISSVVTYVNSAPVMLVGMKRHIDPATSKQQTTRPHPPGDQPQQTHNHRSIVFGPIDNRQSGMDWKTHRASGEAQQDDKLRLNRLGERPASGSSQACHALDQ</sequence>
<dbReference type="EnsemblMetazoa" id="ACUA018314-RA">
    <property type="protein sequence ID" value="ACUA018314-PA"/>
    <property type="gene ID" value="ACUA018314"/>
</dbReference>
<accession>A0A182MHD5</accession>
<dbReference type="FunFam" id="3.30.450.20:FF:000081">
    <property type="entry name" value="Dysfusion, isoform B"/>
    <property type="match status" value="1"/>
</dbReference>
<evidence type="ECO:0000256" key="5">
    <source>
        <dbReference type="SAM" id="MobiDB-lite"/>
    </source>
</evidence>
<feature type="region of interest" description="Disordered" evidence="5">
    <location>
        <begin position="187"/>
        <end position="240"/>
    </location>
</feature>
<dbReference type="PANTHER" id="PTHR23043:SF39">
    <property type="entry name" value="DYSFUSION, ISOFORM D"/>
    <property type="match status" value="1"/>
</dbReference>